<organism evidence="6 7">
    <name type="scientific">Aliidongia dinghuensis</name>
    <dbReference type="NCBI Taxonomy" id="1867774"/>
    <lineage>
        <taxon>Bacteria</taxon>
        <taxon>Pseudomonadati</taxon>
        <taxon>Pseudomonadota</taxon>
        <taxon>Alphaproteobacteria</taxon>
        <taxon>Rhodospirillales</taxon>
        <taxon>Dongiaceae</taxon>
        <taxon>Aliidongia</taxon>
    </lineage>
</organism>
<dbReference type="InterPro" id="IPR036390">
    <property type="entry name" value="WH_DNA-bd_sf"/>
</dbReference>
<proteinExistence type="inferred from homology"/>
<dbReference type="InterPro" id="IPR050389">
    <property type="entry name" value="LysR-type_TF"/>
</dbReference>
<dbReference type="PRINTS" id="PR00039">
    <property type="entry name" value="HTHLYSR"/>
</dbReference>
<evidence type="ECO:0000313" key="7">
    <source>
        <dbReference type="Proteomes" id="UP000646365"/>
    </source>
</evidence>
<sequence length="307" mass="34397">MVHVPRLDLNLFIVFDAIYAEGGVTRAAEKLHLTQPAISHALGRLRQMFDDPLFVRQGHAMIPTPVARSIVDPVRRALRQLEATVTETGRFDPAEAHKQVALGVHESLEATVLPAVMQRLVEAAPLIDVTVQPIDRRRLEGLLADGTFDLALDVFLPLSGDVMHRRVAQDRLVVVARRDHPAIGPTLDLATYLELAHVLVTSRRRSAGAVDAALARLGLKRRIRLRGQYYFAACRVVAETDLLLTMPEYDARLCSRQFGNRILPLPFEMPPIDVHLYWHASTDRDPANQWLREELVRAFAAAPFGER</sequence>
<keyword evidence="2" id="KW-0805">Transcription regulation</keyword>
<name>A0A8J3E4A8_9PROT</name>
<dbReference type="Proteomes" id="UP000646365">
    <property type="component" value="Unassembled WGS sequence"/>
</dbReference>
<evidence type="ECO:0000259" key="5">
    <source>
        <dbReference type="PROSITE" id="PS50931"/>
    </source>
</evidence>
<comment type="similarity">
    <text evidence="1">Belongs to the LysR transcriptional regulatory family.</text>
</comment>
<dbReference type="Pfam" id="PF03466">
    <property type="entry name" value="LysR_substrate"/>
    <property type="match status" value="1"/>
</dbReference>
<dbReference type="RefSeq" id="WP_189044840.1">
    <property type="nucleotide sequence ID" value="NZ_BMJQ01000004.1"/>
</dbReference>
<dbReference type="InterPro" id="IPR036388">
    <property type="entry name" value="WH-like_DNA-bd_sf"/>
</dbReference>
<keyword evidence="7" id="KW-1185">Reference proteome</keyword>
<dbReference type="PANTHER" id="PTHR30118">
    <property type="entry name" value="HTH-TYPE TRANSCRIPTIONAL REGULATOR LEUO-RELATED"/>
    <property type="match status" value="1"/>
</dbReference>
<keyword evidence="3" id="KW-0238">DNA-binding</keyword>
<dbReference type="InterPro" id="IPR037402">
    <property type="entry name" value="YidZ_PBP2"/>
</dbReference>
<reference evidence="6" key="1">
    <citation type="journal article" date="2014" name="Int. J. Syst. Evol. Microbiol.">
        <title>Complete genome sequence of Corynebacterium casei LMG S-19264T (=DSM 44701T), isolated from a smear-ripened cheese.</title>
        <authorList>
            <consortium name="US DOE Joint Genome Institute (JGI-PGF)"/>
            <person name="Walter F."/>
            <person name="Albersmeier A."/>
            <person name="Kalinowski J."/>
            <person name="Ruckert C."/>
        </authorList>
    </citation>
    <scope>NUCLEOTIDE SEQUENCE</scope>
    <source>
        <strain evidence="6">CGMCC 1.15725</strain>
    </source>
</reference>
<dbReference type="Pfam" id="PF00126">
    <property type="entry name" value="HTH_1"/>
    <property type="match status" value="1"/>
</dbReference>
<comment type="caution">
    <text evidence="6">The sequence shown here is derived from an EMBL/GenBank/DDBJ whole genome shotgun (WGS) entry which is preliminary data.</text>
</comment>
<dbReference type="SUPFAM" id="SSF53850">
    <property type="entry name" value="Periplasmic binding protein-like II"/>
    <property type="match status" value="1"/>
</dbReference>
<dbReference type="SUPFAM" id="SSF46785">
    <property type="entry name" value="Winged helix' DNA-binding domain"/>
    <property type="match status" value="1"/>
</dbReference>
<evidence type="ECO:0000256" key="3">
    <source>
        <dbReference type="ARBA" id="ARBA00023125"/>
    </source>
</evidence>
<accession>A0A8J3E4A8</accession>
<dbReference type="GO" id="GO:0003700">
    <property type="term" value="F:DNA-binding transcription factor activity"/>
    <property type="evidence" value="ECO:0007669"/>
    <property type="project" value="InterPro"/>
</dbReference>
<evidence type="ECO:0000256" key="1">
    <source>
        <dbReference type="ARBA" id="ARBA00009437"/>
    </source>
</evidence>
<dbReference type="InterPro" id="IPR005119">
    <property type="entry name" value="LysR_subst-bd"/>
</dbReference>
<dbReference type="CDD" id="cd08417">
    <property type="entry name" value="PBP2_Nitroaromatics_like"/>
    <property type="match status" value="1"/>
</dbReference>
<feature type="domain" description="HTH lysR-type" evidence="5">
    <location>
        <begin position="7"/>
        <end position="64"/>
    </location>
</feature>
<dbReference type="PROSITE" id="PS50931">
    <property type="entry name" value="HTH_LYSR"/>
    <property type="match status" value="1"/>
</dbReference>
<evidence type="ECO:0000256" key="2">
    <source>
        <dbReference type="ARBA" id="ARBA00023015"/>
    </source>
</evidence>
<evidence type="ECO:0000313" key="6">
    <source>
        <dbReference type="EMBL" id="GGF12961.1"/>
    </source>
</evidence>
<dbReference type="GO" id="GO:0003677">
    <property type="term" value="F:DNA binding"/>
    <property type="evidence" value="ECO:0007669"/>
    <property type="project" value="UniProtKB-KW"/>
</dbReference>
<gene>
    <name evidence="6" type="ORF">GCM10011611_18310</name>
</gene>
<evidence type="ECO:0000256" key="4">
    <source>
        <dbReference type="ARBA" id="ARBA00023163"/>
    </source>
</evidence>
<dbReference type="Gene3D" id="1.10.10.10">
    <property type="entry name" value="Winged helix-like DNA-binding domain superfamily/Winged helix DNA-binding domain"/>
    <property type="match status" value="1"/>
</dbReference>
<keyword evidence="4" id="KW-0804">Transcription</keyword>
<dbReference type="AlphaFoldDB" id="A0A8J3E4A8"/>
<reference evidence="6" key="2">
    <citation type="submission" date="2020-09" db="EMBL/GenBank/DDBJ databases">
        <authorList>
            <person name="Sun Q."/>
            <person name="Zhou Y."/>
        </authorList>
    </citation>
    <scope>NUCLEOTIDE SEQUENCE</scope>
    <source>
        <strain evidence="6">CGMCC 1.15725</strain>
    </source>
</reference>
<dbReference type="PANTHER" id="PTHR30118:SF15">
    <property type="entry name" value="TRANSCRIPTIONAL REGULATORY PROTEIN"/>
    <property type="match status" value="1"/>
</dbReference>
<dbReference type="Gene3D" id="3.40.190.10">
    <property type="entry name" value="Periplasmic binding protein-like II"/>
    <property type="match status" value="2"/>
</dbReference>
<protein>
    <submittedName>
        <fullName evidence="6">Transcriptional regulator</fullName>
    </submittedName>
</protein>
<dbReference type="InterPro" id="IPR000847">
    <property type="entry name" value="LysR_HTH_N"/>
</dbReference>
<dbReference type="EMBL" id="BMJQ01000004">
    <property type="protein sequence ID" value="GGF12961.1"/>
    <property type="molecule type" value="Genomic_DNA"/>
</dbReference>